<protein>
    <submittedName>
        <fullName evidence="9">Topoisomerase II</fullName>
    </submittedName>
</protein>
<dbReference type="Pfam" id="PF09770">
    <property type="entry name" value="PAT1"/>
    <property type="match status" value="1"/>
</dbReference>
<keyword evidence="10" id="KW-1185">Reference proteome</keyword>
<organism evidence="9 10">
    <name type="scientific">Diaporthe helianthi</name>
    <dbReference type="NCBI Taxonomy" id="158607"/>
    <lineage>
        <taxon>Eukaryota</taxon>
        <taxon>Fungi</taxon>
        <taxon>Dikarya</taxon>
        <taxon>Ascomycota</taxon>
        <taxon>Pezizomycotina</taxon>
        <taxon>Sordariomycetes</taxon>
        <taxon>Sordariomycetidae</taxon>
        <taxon>Diaporthales</taxon>
        <taxon>Diaporthaceae</taxon>
        <taxon>Diaporthe</taxon>
    </lineage>
</organism>
<sequence>MSFFGFDTKGHNQAAPGFSQAHDPFAGLSGHHEGDGDAVDFEDTYDGLGNQLDETGDDFNDDTFGGDAGAGGGPVGKDFDFFGRTAQVANAIEEEHMLYARNNATAAAAPSAPTNNQYASSYNYAQPAYRPVRTGYEKYDGPDSSMDLQVDPTLWGVTPAEQQAPAAPAQASPAPAPASGRKVMSLEEVEAAMRAEAQARKQAQVDAAAAQASFQHATSQQQPHAPQVHGSFDQANFYGGSNHSGQPHIPTEAQRPNDSPQFHTHGQPVQILQRPRSKPQQPQPTVPPSSSPMVQQRQQRQQVPQPTQILQNPNRLSGDAARVGVPPYPSHPMHQSQGSIGRQPPIITHPSQLAQLSEDEKAAYLEQEARRAKRNHKIYLLSRDNGIMTPHDKNFITRIQLQQLVAATGNPSDNGTDDALAEDFYYQVHNQIRGGQRQNPSQPLSNFAQTYLYQTGNRQGGHRRHRAGPENHMQRMEQQVQRAVEAAKNKPKNSQLVIEGSLGKISFSNAKTPKPLLNIKRTESGGDVHRQGTPHKAHPGSILNRKNLLADIEKVYDTLMKLEDHGRKMPPPAASESDPELVQQLAEWEQTTQQLNQQLWRELKIHEPVPAGAFVHAFIAMLETAKGKKAIPRVFRHVNFEQRTTILTLIVVNLDKLDVVRRGSVTDGHLNLDAKLREDIELFSMAVHNTLFMFMGELELNIITGILGLLCSEVNVDLVARTRVGAGFLTMILSRAEIMIQQQGGKDTIRGQDGGAWERNYANLFNVLEPTLPYMFPGTPVSGEDAYVWQLLAALGIGANADQQQRLVVGVKDRVLGTVEVAKTLPQDLAVQRLNNVNLFMQAIGLDVSLLG</sequence>
<dbReference type="GO" id="GO:0033962">
    <property type="term" value="P:P-body assembly"/>
    <property type="evidence" value="ECO:0007669"/>
    <property type="project" value="TreeGrafter"/>
</dbReference>
<dbReference type="InterPro" id="IPR039900">
    <property type="entry name" value="Pat1-like"/>
</dbReference>
<feature type="domain" description="mRNA decay factor PAT1" evidence="8">
    <location>
        <begin position="1"/>
        <end position="848"/>
    </location>
</feature>
<comment type="subcellular location">
    <subcellularLocation>
        <location evidence="2">Cytoplasm</location>
        <location evidence="2">P-body</location>
    </subcellularLocation>
    <subcellularLocation>
        <location evidence="1">Nucleus</location>
    </subcellularLocation>
</comment>
<feature type="compositionally biased region" description="Low complexity" evidence="7">
    <location>
        <begin position="161"/>
        <end position="173"/>
    </location>
</feature>
<dbReference type="STRING" id="158607.A0A2P5HXT8"/>
<evidence type="ECO:0000256" key="3">
    <source>
        <dbReference type="ARBA" id="ARBA00009138"/>
    </source>
</evidence>
<feature type="region of interest" description="Disordered" evidence="7">
    <location>
        <begin position="210"/>
        <end position="346"/>
    </location>
</feature>
<feature type="region of interest" description="Disordered" evidence="7">
    <location>
        <begin position="26"/>
        <end position="70"/>
    </location>
</feature>
<dbReference type="InParanoid" id="A0A2P5HXT8"/>
<evidence type="ECO:0000259" key="8">
    <source>
        <dbReference type="Pfam" id="PF09770"/>
    </source>
</evidence>
<feature type="compositionally biased region" description="Pro residues" evidence="7">
    <location>
        <begin position="281"/>
        <end position="290"/>
    </location>
</feature>
<feature type="compositionally biased region" description="Low complexity" evidence="7">
    <location>
        <begin position="210"/>
        <end position="222"/>
    </location>
</feature>
<evidence type="ECO:0000256" key="4">
    <source>
        <dbReference type="ARBA" id="ARBA00022490"/>
    </source>
</evidence>
<proteinExistence type="inferred from homology"/>
<reference evidence="9" key="1">
    <citation type="submission" date="2017-09" db="EMBL/GenBank/DDBJ databases">
        <title>Polyketide synthases of a Diaporthe helianthi virulent isolate.</title>
        <authorList>
            <person name="Baroncelli R."/>
        </authorList>
    </citation>
    <scope>NUCLEOTIDE SEQUENCE [LARGE SCALE GENOMIC DNA]</scope>
    <source>
        <strain evidence="9">7/96</strain>
    </source>
</reference>
<dbReference type="PANTHER" id="PTHR21551:SF0">
    <property type="entry name" value="PROTEIN ASSOCIATED WITH TOPO II RELATED-1, ISOFORM A"/>
    <property type="match status" value="1"/>
</dbReference>
<dbReference type="GO" id="GO:0016853">
    <property type="term" value="F:isomerase activity"/>
    <property type="evidence" value="ECO:0007669"/>
    <property type="project" value="UniProtKB-KW"/>
</dbReference>
<dbReference type="AlphaFoldDB" id="A0A2P5HXT8"/>
<dbReference type="Proteomes" id="UP000094444">
    <property type="component" value="Unassembled WGS sequence"/>
</dbReference>
<comment type="similarity">
    <text evidence="3">Belongs to the PAT1 family.</text>
</comment>
<dbReference type="GO" id="GO:0003723">
    <property type="term" value="F:RNA binding"/>
    <property type="evidence" value="ECO:0007669"/>
    <property type="project" value="UniProtKB-KW"/>
</dbReference>
<dbReference type="GO" id="GO:0005634">
    <property type="term" value="C:nucleus"/>
    <property type="evidence" value="ECO:0007669"/>
    <property type="project" value="UniProtKB-SubCell"/>
</dbReference>
<evidence type="ECO:0000256" key="5">
    <source>
        <dbReference type="ARBA" id="ARBA00022884"/>
    </source>
</evidence>
<feature type="compositionally biased region" description="Acidic residues" evidence="7">
    <location>
        <begin position="36"/>
        <end position="45"/>
    </location>
</feature>
<evidence type="ECO:0000313" key="9">
    <source>
        <dbReference type="EMBL" id="POS75063.1"/>
    </source>
</evidence>
<dbReference type="OrthoDB" id="74835at2759"/>
<dbReference type="GO" id="GO:0000932">
    <property type="term" value="C:P-body"/>
    <property type="evidence" value="ECO:0007669"/>
    <property type="project" value="UniProtKB-SubCell"/>
</dbReference>
<keyword evidence="5" id="KW-0694">RNA-binding</keyword>
<feature type="compositionally biased region" description="Polar residues" evidence="7">
    <location>
        <begin position="254"/>
        <end position="264"/>
    </location>
</feature>
<feature type="region of interest" description="Disordered" evidence="7">
    <location>
        <begin position="161"/>
        <end position="182"/>
    </location>
</feature>
<comment type="caution">
    <text evidence="9">The sequence shown here is derived from an EMBL/GenBank/DDBJ whole genome shotgun (WGS) entry which is preliminary data.</text>
</comment>
<name>A0A2P5HXT8_DIAHE</name>
<evidence type="ECO:0000256" key="6">
    <source>
        <dbReference type="ARBA" id="ARBA00023242"/>
    </source>
</evidence>
<dbReference type="GO" id="GO:0000290">
    <property type="term" value="P:deadenylation-dependent decapping of nuclear-transcribed mRNA"/>
    <property type="evidence" value="ECO:0007669"/>
    <property type="project" value="InterPro"/>
</dbReference>
<evidence type="ECO:0000256" key="1">
    <source>
        <dbReference type="ARBA" id="ARBA00004123"/>
    </source>
</evidence>
<accession>A0A2P5HXT8</accession>
<evidence type="ECO:0000256" key="7">
    <source>
        <dbReference type="SAM" id="MobiDB-lite"/>
    </source>
</evidence>
<evidence type="ECO:0000313" key="10">
    <source>
        <dbReference type="Proteomes" id="UP000094444"/>
    </source>
</evidence>
<keyword evidence="6" id="KW-0539">Nucleus</keyword>
<gene>
    <name evidence="9" type="ORF">DHEL01_v206544</name>
</gene>
<dbReference type="FunCoup" id="A0A2P5HXT8">
    <property type="interactions" value="191"/>
</dbReference>
<keyword evidence="4" id="KW-0963">Cytoplasm</keyword>
<dbReference type="PANTHER" id="PTHR21551">
    <property type="entry name" value="TOPOISOMERASE II-ASSOCIATED PROTEIN PAT1"/>
    <property type="match status" value="1"/>
</dbReference>
<dbReference type="EMBL" id="MAVT02000535">
    <property type="protein sequence ID" value="POS75063.1"/>
    <property type="molecule type" value="Genomic_DNA"/>
</dbReference>
<dbReference type="InterPro" id="IPR019167">
    <property type="entry name" value="PAT1_dom"/>
</dbReference>
<feature type="compositionally biased region" description="Low complexity" evidence="7">
    <location>
        <begin position="291"/>
        <end position="308"/>
    </location>
</feature>
<evidence type="ECO:0000256" key="2">
    <source>
        <dbReference type="ARBA" id="ARBA00004201"/>
    </source>
</evidence>